<evidence type="ECO:0000256" key="4">
    <source>
        <dbReference type="ARBA" id="ARBA00023002"/>
    </source>
</evidence>
<dbReference type="RefSeq" id="WP_132128635.1">
    <property type="nucleotide sequence ID" value="NZ_CP042432.1"/>
</dbReference>
<evidence type="ECO:0000256" key="2">
    <source>
        <dbReference type="ARBA" id="ARBA00022630"/>
    </source>
</evidence>
<feature type="binding site" evidence="7">
    <location>
        <begin position="337"/>
        <end position="338"/>
    </location>
    <ligand>
        <name>FMN</name>
        <dbReference type="ChEBI" id="CHEBI:58210"/>
    </ligand>
</feature>
<evidence type="ECO:0000259" key="8">
    <source>
        <dbReference type="PROSITE" id="PS51349"/>
    </source>
</evidence>
<dbReference type="InterPro" id="IPR012133">
    <property type="entry name" value="Alpha-hydoxy_acid_DH_FMN"/>
</dbReference>
<proteinExistence type="inferred from homology"/>
<evidence type="ECO:0000313" key="9">
    <source>
        <dbReference type="EMBL" id="TCS88429.1"/>
    </source>
</evidence>
<dbReference type="CDD" id="cd02809">
    <property type="entry name" value="alpha_hydroxyacid_oxid_FMN"/>
    <property type="match status" value="1"/>
</dbReference>
<dbReference type="GO" id="GO:0004459">
    <property type="term" value="F:L-lactate dehydrogenase (NAD+) activity"/>
    <property type="evidence" value="ECO:0007669"/>
    <property type="project" value="TreeGrafter"/>
</dbReference>
<dbReference type="EMBL" id="SMAD01000003">
    <property type="protein sequence ID" value="TCS88429.1"/>
    <property type="molecule type" value="Genomic_DNA"/>
</dbReference>
<feature type="binding site" evidence="7">
    <location>
        <position position="286"/>
    </location>
    <ligand>
        <name>glyoxylate</name>
        <dbReference type="ChEBI" id="CHEBI:36655"/>
    </ligand>
</feature>
<dbReference type="PANTHER" id="PTHR10578">
    <property type="entry name" value="S -2-HYDROXY-ACID OXIDASE-RELATED"/>
    <property type="match status" value="1"/>
</dbReference>
<dbReference type="SUPFAM" id="SSF51395">
    <property type="entry name" value="FMN-linked oxidoreductases"/>
    <property type="match status" value="1"/>
</dbReference>
<dbReference type="GO" id="GO:0010181">
    <property type="term" value="F:FMN binding"/>
    <property type="evidence" value="ECO:0007669"/>
    <property type="project" value="InterPro"/>
</dbReference>
<comment type="caution">
    <text evidence="9">The sequence shown here is derived from an EMBL/GenBank/DDBJ whole genome shotgun (WGS) entry which is preliminary data.</text>
</comment>
<protein>
    <submittedName>
        <fullName evidence="9">L-lactate dehydrogenase (Cytochrome)</fullName>
    </submittedName>
</protein>
<feature type="binding site" evidence="7">
    <location>
        <position position="32"/>
    </location>
    <ligand>
        <name>glyoxylate</name>
        <dbReference type="ChEBI" id="CHEBI:36655"/>
    </ligand>
</feature>
<keyword evidence="2 7" id="KW-0285">Flavoprotein</keyword>
<dbReference type="InterPro" id="IPR000262">
    <property type="entry name" value="FMN-dep_DH"/>
</dbReference>
<sequence length="396" mass="44202">MQDLLKYAPEYPSVRDLKNRAKRRIPKFAFDYLEGGCNEEVNLLKNESDFHKIELRPQYLKDFNDVNMRTTLFGREYDAPFGISPIGLQGLMWPNAPEILAKAALRHNVPFILSTVSTSSIERIAEITESNFWFQLYHPVENALRDDILDRLTSVNCPVLTLLADVPSFGFRYREIKAGLSMPPRMTLRNIFQAFGRPVWSLETLKTGIPEFATLKKYMDNKMDMSQLGKFMNKTFNGRINSEKIAAIRDKWKGKLVVKGIVSEEDIQKCIALGADGIIVSNHGGRQIDAGESSIRSLQCLAGKYGDQITVMMDGGVRSGPDIARAIASGASFTFMGRPFMYGVAALGNNGGNHTIAMFKSQLKQVMEQLCCEKIDDLKATLVPVGSGAYELGPHN</sequence>
<feature type="binding site" evidence="7">
    <location>
        <position position="137"/>
    </location>
    <ligand>
        <name>glyoxylate</name>
        <dbReference type="ChEBI" id="CHEBI:36655"/>
    </ligand>
</feature>
<dbReference type="Proteomes" id="UP000295807">
    <property type="component" value="Unassembled WGS sequence"/>
</dbReference>
<organism evidence="9 10">
    <name type="scientific">Anseongella ginsenosidimutans</name>
    <dbReference type="NCBI Taxonomy" id="496056"/>
    <lineage>
        <taxon>Bacteria</taxon>
        <taxon>Pseudomonadati</taxon>
        <taxon>Bacteroidota</taxon>
        <taxon>Sphingobacteriia</taxon>
        <taxon>Sphingobacteriales</taxon>
        <taxon>Sphingobacteriaceae</taxon>
        <taxon>Anseongella</taxon>
    </lineage>
</organism>
<comment type="similarity">
    <text evidence="5">Belongs to the FMN-dependent alpha-hydroxy acid dehydrogenase family.</text>
</comment>
<feature type="binding site" evidence="7">
    <location>
        <position position="281"/>
    </location>
    <ligand>
        <name>FMN</name>
        <dbReference type="ChEBI" id="CHEBI:58210"/>
    </ligand>
</feature>
<accession>A0A4R3KVM7</accession>
<dbReference type="InterPro" id="IPR008259">
    <property type="entry name" value="FMN_hydac_DH_AS"/>
</dbReference>
<dbReference type="PROSITE" id="PS51349">
    <property type="entry name" value="FMN_HYDROXY_ACID_DH_2"/>
    <property type="match status" value="1"/>
</dbReference>
<dbReference type="AlphaFoldDB" id="A0A4R3KVM7"/>
<feature type="binding site" evidence="7">
    <location>
        <position position="283"/>
    </location>
    <ligand>
        <name>glyoxylate</name>
        <dbReference type="ChEBI" id="CHEBI:36655"/>
    </ligand>
</feature>
<comment type="cofactor">
    <cofactor evidence="1">
        <name>FMN</name>
        <dbReference type="ChEBI" id="CHEBI:58210"/>
    </cofactor>
</comment>
<dbReference type="PIRSF" id="PIRSF000138">
    <property type="entry name" value="Al-hdrx_acd_dh"/>
    <property type="match status" value="1"/>
</dbReference>
<feature type="binding site" evidence="7">
    <location>
        <begin position="314"/>
        <end position="318"/>
    </location>
    <ligand>
        <name>FMN</name>
        <dbReference type="ChEBI" id="CHEBI:58210"/>
    </ligand>
</feature>
<reference evidence="9 10" key="1">
    <citation type="submission" date="2019-03" db="EMBL/GenBank/DDBJ databases">
        <title>Genomic Encyclopedia of Type Strains, Phase IV (KMG-IV): sequencing the most valuable type-strain genomes for metagenomic binning, comparative biology and taxonomic classification.</title>
        <authorList>
            <person name="Goeker M."/>
        </authorList>
    </citation>
    <scope>NUCLEOTIDE SEQUENCE [LARGE SCALE GENOMIC DNA]</scope>
    <source>
        <strain evidence="9 10">DSM 21100</strain>
    </source>
</reference>
<evidence type="ECO:0000313" key="10">
    <source>
        <dbReference type="Proteomes" id="UP000295807"/>
    </source>
</evidence>
<keyword evidence="10" id="KW-1185">Reference proteome</keyword>
<dbReference type="GO" id="GO:0009060">
    <property type="term" value="P:aerobic respiration"/>
    <property type="evidence" value="ECO:0007669"/>
    <property type="project" value="TreeGrafter"/>
</dbReference>
<dbReference type="GO" id="GO:0005886">
    <property type="term" value="C:plasma membrane"/>
    <property type="evidence" value="ECO:0007669"/>
    <property type="project" value="TreeGrafter"/>
</dbReference>
<feature type="binding site" evidence="7">
    <location>
        <position position="259"/>
    </location>
    <ligand>
        <name>FMN</name>
        <dbReference type="ChEBI" id="CHEBI:58210"/>
    </ligand>
</feature>
<evidence type="ECO:0000256" key="6">
    <source>
        <dbReference type="PIRSR" id="PIRSR000138-1"/>
    </source>
</evidence>
<gene>
    <name evidence="9" type="ORF">EDD80_103294</name>
</gene>
<dbReference type="Pfam" id="PF01070">
    <property type="entry name" value="FMN_dh"/>
    <property type="match status" value="1"/>
</dbReference>
<evidence type="ECO:0000256" key="1">
    <source>
        <dbReference type="ARBA" id="ARBA00001917"/>
    </source>
</evidence>
<evidence type="ECO:0000256" key="7">
    <source>
        <dbReference type="PIRSR" id="PIRSR000138-2"/>
    </source>
</evidence>
<evidence type="ECO:0000256" key="5">
    <source>
        <dbReference type="ARBA" id="ARBA00024042"/>
    </source>
</evidence>
<dbReference type="InterPro" id="IPR013785">
    <property type="entry name" value="Aldolase_TIM"/>
</dbReference>
<feature type="binding site" evidence="7">
    <location>
        <begin position="85"/>
        <end position="87"/>
    </location>
    <ligand>
        <name>FMN</name>
        <dbReference type="ChEBI" id="CHEBI:58210"/>
    </ligand>
</feature>
<dbReference type="Gene3D" id="3.20.20.70">
    <property type="entry name" value="Aldolase class I"/>
    <property type="match status" value="1"/>
</dbReference>
<dbReference type="OrthoDB" id="9770452at2"/>
<feature type="binding site" evidence="7">
    <location>
        <position position="135"/>
    </location>
    <ligand>
        <name>FMN</name>
        <dbReference type="ChEBI" id="CHEBI:58210"/>
    </ligand>
</feature>
<keyword evidence="4" id="KW-0560">Oxidoreductase</keyword>
<evidence type="ECO:0000256" key="3">
    <source>
        <dbReference type="ARBA" id="ARBA00022643"/>
    </source>
</evidence>
<keyword evidence="3 7" id="KW-0288">FMN</keyword>
<dbReference type="PANTHER" id="PTHR10578:SF107">
    <property type="entry name" value="2-HYDROXYACID OXIDASE 1"/>
    <property type="match status" value="1"/>
</dbReference>
<feature type="active site" description="Proton acceptor" evidence="6">
    <location>
        <position position="283"/>
    </location>
</feature>
<dbReference type="InterPro" id="IPR037396">
    <property type="entry name" value="FMN_HAD"/>
</dbReference>
<dbReference type="PROSITE" id="PS00557">
    <property type="entry name" value="FMN_HYDROXY_ACID_DH_1"/>
    <property type="match status" value="1"/>
</dbReference>
<feature type="binding site" evidence="7">
    <location>
        <position position="172"/>
    </location>
    <ligand>
        <name>glyoxylate</name>
        <dbReference type="ChEBI" id="CHEBI:36655"/>
    </ligand>
</feature>
<name>A0A4R3KVM7_9SPHI</name>
<feature type="domain" description="FMN hydroxy acid dehydrogenase" evidence="8">
    <location>
        <begin position="6"/>
        <end position="388"/>
    </location>
</feature>
<feature type="binding site" evidence="7">
    <location>
        <position position="114"/>
    </location>
    <ligand>
        <name>FMN</name>
        <dbReference type="ChEBI" id="CHEBI:58210"/>
    </ligand>
</feature>